<evidence type="ECO:0000313" key="1">
    <source>
        <dbReference type="EMBL" id="SVE44765.1"/>
    </source>
</evidence>
<dbReference type="InterPro" id="IPR011059">
    <property type="entry name" value="Metal-dep_hydrolase_composite"/>
</dbReference>
<protein>
    <recommendedName>
        <fullName evidence="2">Amidohydrolase 3 domain-containing protein</fullName>
    </recommendedName>
</protein>
<dbReference type="Gene3D" id="2.30.40.10">
    <property type="entry name" value="Urease, subunit C, domain 1"/>
    <property type="match status" value="1"/>
</dbReference>
<accession>A0A383DKJ3</accession>
<gene>
    <name evidence="1" type="ORF">METZ01_LOCUS497619</name>
</gene>
<dbReference type="EMBL" id="UINC01217945">
    <property type="protein sequence ID" value="SVE44765.1"/>
    <property type="molecule type" value="Genomic_DNA"/>
</dbReference>
<feature type="non-terminal residue" evidence="1">
    <location>
        <position position="64"/>
    </location>
</feature>
<sequence length="64" mass="6687">MRIWLAFFTGCLISVAQAEPDLVLRNGLIYDGTGRAPFRGDVAIEKGRIIAVGNDAGAGGPGKI</sequence>
<proteinExistence type="predicted"/>
<dbReference type="GO" id="GO:0016810">
    <property type="term" value="F:hydrolase activity, acting on carbon-nitrogen (but not peptide) bonds"/>
    <property type="evidence" value="ECO:0007669"/>
    <property type="project" value="InterPro"/>
</dbReference>
<dbReference type="AlphaFoldDB" id="A0A383DKJ3"/>
<organism evidence="1">
    <name type="scientific">marine metagenome</name>
    <dbReference type="NCBI Taxonomy" id="408172"/>
    <lineage>
        <taxon>unclassified sequences</taxon>
        <taxon>metagenomes</taxon>
        <taxon>ecological metagenomes</taxon>
    </lineage>
</organism>
<evidence type="ECO:0008006" key="2">
    <source>
        <dbReference type="Google" id="ProtNLM"/>
    </source>
</evidence>
<name>A0A383DKJ3_9ZZZZ</name>
<reference evidence="1" key="1">
    <citation type="submission" date="2018-05" db="EMBL/GenBank/DDBJ databases">
        <authorList>
            <person name="Lanie J.A."/>
            <person name="Ng W.-L."/>
            <person name="Kazmierczak K.M."/>
            <person name="Andrzejewski T.M."/>
            <person name="Davidsen T.M."/>
            <person name="Wayne K.J."/>
            <person name="Tettelin H."/>
            <person name="Glass J.I."/>
            <person name="Rusch D."/>
            <person name="Podicherti R."/>
            <person name="Tsui H.-C.T."/>
            <person name="Winkler M.E."/>
        </authorList>
    </citation>
    <scope>NUCLEOTIDE SEQUENCE</scope>
</reference>
<dbReference type="SUPFAM" id="SSF51338">
    <property type="entry name" value="Composite domain of metallo-dependent hydrolases"/>
    <property type="match status" value="1"/>
</dbReference>